<name>A0ACB8WME0_9TELE</name>
<dbReference type="Proteomes" id="UP000831701">
    <property type="component" value="Chromosome 9"/>
</dbReference>
<accession>A0ACB8WME0</accession>
<dbReference type="EMBL" id="CM041539">
    <property type="protein sequence ID" value="KAI3367853.1"/>
    <property type="molecule type" value="Genomic_DNA"/>
</dbReference>
<keyword evidence="2" id="KW-1185">Reference proteome</keyword>
<organism evidence="1 2">
    <name type="scientific">Scortum barcoo</name>
    <name type="common">barcoo grunter</name>
    <dbReference type="NCBI Taxonomy" id="214431"/>
    <lineage>
        <taxon>Eukaryota</taxon>
        <taxon>Metazoa</taxon>
        <taxon>Chordata</taxon>
        <taxon>Craniata</taxon>
        <taxon>Vertebrata</taxon>
        <taxon>Euteleostomi</taxon>
        <taxon>Actinopterygii</taxon>
        <taxon>Neopterygii</taxon>
        <taxon>Teleostei</taxon>
        <taxon>Neoteleostei</taxon>
        <taxon>Acanthomorphata</taxon>
        <taxon>Eupercaria</taxon>
        <taxon>Centrarchiformes</taxon>
        <taxon>Terapontoidei</taxon>
        <taxon>Terapontidae</taxon>
        <taxon>Scortum</taxon>
    </lineage>
</organism>
<sequence>MDGIWTLVVCLGVVYFAVPGSTQDSSATWFLISVPEVVHAGMSTRLAVTVLTDFPGRMMAELEYGNTKVSQTEDFQGGDTAIPELIALNSLLNLTVKGYRGDSLIFTNTTALGYSPSNVSTFTQTDRSRYQPGDTVELRTVSVQLDNLPYKGRVEISIQDPSGNAVERWESIGNLGIVLREFTLSQTSPLGQWTITATVNVGLKYRNVSTSEWHASCWHVWSLLFLFVSKTVVCIILLTTVAERPHFEVLLKTPSQVLFGDDLSGSVRALYPSGKPVQGTLAVSVTPVTALHNAAPPFMQTKTKEMYGSTRFFLSKDLLQALYTASEVSGRVHVAACVTDNSTGFKVNKTIQVHVMKSAFQLTFHDFPPTLKPSLNFSAKLRISRYDRKPLSSVDLMYSAVIEVSQRTPVMTAEPTTLTLPVPEDGNVHIKFKLQDEVVMLFIRARFQSTEETLSVYNNYSSPSGSYIQISPINSLSAQIGLPLQLDVESSFQPAELHFVVSSKGQVVAAGTETSTSLSLTPTLSWFPEACVTIYCILSDGEVTSDTAHISINQHNYVSINWSSEKAQPGEQVSLTVTALEPRYQAGIVVLGTHDDALQAELDLKVEPGCNIRMLTNAKLKKKQTDAAKNEGDALMVERYWSHWMDTAESLLWLDANVSDKTWTSGKIAVPDGFTSLRAAALVMSDSLGLGFILVPQKLNVSKDFSLSMDVPSYLIRGEEIVLEVNVINHLEHDVEVILLLAQNEAFEFVLADRGDVSVVNAQKLTLGSHVSAPALFPIRPVTLGEMEISVDAISAEASDSLVWTVLVKPEGVEQSFSETLFLELAPVKDNDSRSVSFSFPPDMVPGSQRAHVALVGDILAFSINNLDSLVLRPLGCGEQNMIHFAPSIYVLQYLDMPTQDNMEIRSRALGYMMEGYQRQLSYQRDDGSFSAFGDSDTSGSTWLTAFVLRCFLQAQSYMQVDQSVLGRAMTWLLKHQGPQGEFSEAGRLIHTEMQGGLEDGPVALTAYVLMALLEAESYVDMYQGKVSLAQRYLEGKVSSGVVSNYSLCLVAYALALANSPVAGVALDQLSSRADYRDGVMMWGSSAGLESNYWQPRSAQIEMVSYVLLALFKRGSLVEGFALMKWLSKQRNHLGGYGTTQDTVIALQALSYYAALSGANAIDLLLNVSAPTSSFVSLFSINSTNYRMYQSQEMNVFYNLESKAFSQNLQREEAFSLDVDVAEEKDHNHMLLSVCTKLKNNQVISRTGMVILDVGMLSGFSLFPGATALTDLIRKVDILPEKVSLYLDSLTKSEVCIRLPILRDYKVAHIQDAVVQVYDYYEPSEYSFEQPVNVAGMYIE</sequence>
<gene>
    <name evidence="1" type="ORF">L3Q82_026694</name>
</gene>
<reference evidence="1" key="1">
    <citation type="submission" date="2022-04" db="EMBL/GenBank/DDBJ databases">
        <title>Jade perch genome.</title>
        <authorList>
            <person name="Chao B."/>
        </authorList>
    </citation>
    <scope>NUCLEOTIDE SEQUENCE</scope>
    <source>
        <strain evidence="1">CB-2022</strain>
    </source>
</reference>
<protein>
    <submittedName>
        <fullName evidence="1">Uncharacterized protein</fullName>
    </submittedName>
</protein>
<comment type="caution">
    <text evidence="1">The sequence shown here is derived from an EMBL/GenBank/DDBJ whole genome shotgun (WGS) entry which is preliminary data.</text>
</comment>
<evidence type="ECO:0000313" key="1">
    <source>
        <dbReference type="EMBL" id="KAI3367853.1"/>
    </source>
</evidence>
<proteinExistence type="predicted"/>
<feature type="non-terminal residue" evidence="1">
    <location>
        <position position="1340"/>
    </location>
</feature>
<evidence type="ECO:0000313" key="2">
    <source>
        <dbReference type="Proteomes" id="UP000831701"/>
    </source>
</evidence>